<evidence type="ECO:0000313" key="2">
    <source>
        <dbReference type="Proteomes" id="UP000499080"/>
    </source>
</evidence>
<gene>
    <name evidence="1" type="ORF">AVEN_161347_1</name>
</gene>
<dbReference type="AlphaFoldDB" id="A0A4Y2Q5E8"/>
<keyword evidence="2" id="KW-1185">Reference proteome</keyword>
<name>A0A4Y2Q5E8_ARAVE</name>
<dbReference type="Proteomes" id="UP000499080">
    <property type="component" value="Unassembled WGS sequence"/>
</dbReference>
<protein>
    <submittedName>
        <fullName evidence="1">Uncharacterized protein</fullName>
    </submittedName>
</protein>
<organism evidence="1 2">
    <name type="scientific">Araneus ventricosus</name>
    <name type="common">Orbweaver spider</name>
    <name type="synonym">Epeira ventricosa</name>
    <dbReference type="NCBI Taxonomy" id="182803"/>
    <lineage>
        <taxon>Eukaryota</taxon>
        <taxon>Metazoa</taxon>
        <taxon>Ecdysozoa</taxon>
        <taxon>Arthropoda</taxon>
        <taxon>Chelicerata</taxon>
        <taxon>Arachnida</taxon>
        <taxon>Araneae</taxon>
        <taxon>Araneomorphae</taxon>
        <taxon>Entelegynae</taxon>
        <taxon>Araneoidea</taxon>
        <taxon>Araneidae</taxon>
        <taxon>Araneus</taxon>
    </lineage>
</organism>
<comment type="caution">
    <text evidence="1">The sequence shown here is derived from an EMBL/GenBank/DDBJ whole genome shotgun (WGS) entry which is preliminary data.</text>
</comment>
<evidence type="ECO:0000313" key="1">
    <source>
        <dbReference type="EMBL" id="GBN58452.1"/>
    </source>
</evidence>
<proteinExistence type="predicted"/>
<reference evidence="1 2" key="1">
    <citation type="journal article" date="2019" name="Sci. Rep.">
        <title>Orb-weaving spider Araneus ventricosus genome elucidates the spidroin gene catalogue.</title>
        <authorList>
            <person name="Kono N."/>
            <person name="Nakamura H."/>
            <person name="Ohtoshi R."/>
            <person name="Moran D.A.P."/>
            <person name="Shinohara A."/>
            <person name="Yoshida Y."/>
            <person name="Fujiwara M."/>
            <person name="Mori M."/>
            <person name="Tomita M."/>
            <person name="Arakawa K."/>
        </authorList>
    </citation>
    <scope>NUCLEOTIDE SEQUENCE [LARGE SCALE GENOMIC DNA]</scope>
</reference>
<dbReference type="EMBL" id="BGPR01012933">
    <property type="protein sequence ID" value="GBN58452.1"/>
    <property type="molecule type" value="Genomic_DNA"/>
</dbReference>
<accession>A0A4Y2Q5E8</accession>
<sequence>MTRQNGKTSYKLEIRHLLAITTLSCRCILSTRPSEAGWKAVVLVLWVRIVLELGAIHSQQCLWKVVVLVLWVPQNLVRAWDHSLLKCAPLFVLITSGNDMKSERESFRYGEQTRKP</sequence>